<dbReference type="EMBL" id="BARV01038183">
    <property type="protein sequence ID" value="GAI57741.1"/>
    <property type="molecule type" value="Genomic_DNA"/>
</dbReference>
<evidence type="ECO:0000313" key="1">
    <source>
        <dbReference type="EMBL" id="GAI57741.1"/>
    </source>
</evidence>
<sequence length="35" mass="3999">DFTEKIARNGQQVIKKNQGATKKTITEIEKLLRPT</sequence>
<name>X1QSE9_9ZZZZ</name>
<protein>
    <submittedName>
        <fullName evidence="1">Uncharacterized protein</fullName>
    </submittedName>
</protein>
<gene>
    <name evidence="1" type="ORF">S06H3_58896</name>
</gene>
<dbReference type="AlphaFoldDB" id="X1QSE9"/>
<organism evidence="1">
    <name type="scientific">marine sediment metagenome</name>
    <dbReference type="NCBI Taxonomy" id="412755"/>
    <lineage>
        <taxon>unclassified sequences</taxon>
        <taxon>metagenomes</taxon>
        <taxon>ecological metagenomes</taxon>
    </lineage>
</organism>
<reference evidence="1" key="1">
    <citation type="journal article" date="2014" name="Front. Microbiol.">
        <title>High frequency of phylogenetically diverse reductive dehalogenase-homologous genes in deep subseafloor sedimentary metagenomes.</title>
        <authorList>
            <person name="Kawai M."/>
            <person name="Futagami T."/>
            <person name="Toyoda A."/>
            <person name="Takaki Y."/>
            <person name="Nishi S."/>
            <person name="Hori S."/>
            <person name="Arai W."/>
            <person name="Tsubouchi T."/>
            <person name="Morono Y."/>
            <person name="Uchiyama I."/>
            <person name="Ito T."/>
            <person name="Fujiyama A."/>
            <person name="Inagaki F."/>
            <person name="Takami H."/>
        </authorList>
    </citation>
    <scope>NUCLEOTIDE SEQUENCE</scope>
    <source>
        <strain evidence="1">Expedition CK06-06</strain>
    </source>
</reference>
<feature type="non-terminal residue" evidence="1">
    <location>
        <position position="1"/>
    </location>
</feature>
<proteinExistence type="predicted"/>
<comment type="caution">
    <text evidence="1">The sequence shown here is derived from an EMBL/GenBank/DDBJ whole genome shotgun (WGS) entry which is preliminary data.</text>
</comment>
<accession>X1QSE9</accession>